<gene>
    <name evidence="1" type="ORF">BST26_06950</name>
</gene>
<dbReference type="OrthoDB" id="4567248at2"/>
<comment type="caution">
    <text evidence="1">The sequence shown here is derived from an EMBL/GenBank/DDBJ whole genome shotgun (WGS) entry which is preliminary data.</text>
</comment>
<accession>A0A1X0DHC3</accession>
<sequence length="73" mass="8015">MDIVRKLLRYEFTIAELIGLAALLATPYLFIGVVWVLTHTDRLADLHGGRLMLSVIASVLAWPVLLLGNACPV</sequence>
<keyword evidence="2" id="KW-1185">Reference proteome</keyword>
<dbReference type="Proteomes" id="UP000192801">
    <property type="component" value="Unassembled WGS sequence"/>
</dbReference>
<organism evidence="1 2">
    <name type="scientific">Mycolicibacterium insubricum</name>
    <dbReference type="NCBI Taxonomy" id="444597"/>
    <lineage>
        <taxon>Bacteria</taxon>
        <taxon>Bacillati</taxon>
        <taxon>Actinomycetota</taxon>
        <taxon>Actinomycetes</taxon>
        <taxon>Mycobacteriales</taxon>
        <taxon>Mycobacteriaceae</taxon>
        <taxon>Mycolicibacterium</taxon>
    </lineage>
</organism>
<evidence type="ECO:0000313" key="1">
    <source>
        <dbReference type="EMBL" id="ORA71784.1"/>
    </source>
</evidence>
<dbReference type="RefSeq" id="WP_083030039.1">
    <property type="nucleotide sequence ID" value="NZ_AP022618.1"/>
</dbReference>
<name>A0A1X0DHC3_9MYCO</name>
<reference evidence="1 2" key="1">
    <citation type="submission" date="2016-12" db="EMBL/GenBank/DDBJ databases">
        <title>The new phylogeny of genus Mycobacterium.</title>
        <authorList>
            <person name="Tortoli E."/>
            <person name="Trovato A."/>
            <person name="Cirillo D.M."/>
        </authorList>
    </citation>
    <scope>NUCLEOTIDE SEQUENCE [LARGE SCALE GENOMIC DNA]</scope>
    <source>
        <strain evidence="1 2">DSM 45130</strain>
    </source>
</reference>
<proteinExistence type="predicted"/>
<dbReference type="AlphaFoldDB" id="A0A1X0DHC3"/>
<protein>
    <submittedName>
        <fullName evidence="1">Uncharacterized protein</fullName>
    </submittedName>
</protein>
<dbReference type="EMBL" id="MVHS01000011">
    <property type="protein sequence ID" value="ORA71784.1"/>
    <property type="molecule type" value="Genomic_DNA"/>
</dbReference>
<dbReference type="STRING" id="444597.BST26_06950"/>
<evidence type="ECO:0000313" key="2">
    <source>
        <dbReference type="Proteomes" id="UP000192801"/>
    </source>
</evidence>